<accession>A0A6J5P4H0</accession>
<gene>
    <name evidence="2" type="ORF">UFOVP837_20</name>
</gene>
<feature type="compositionally biased region" description="Low complexity" evidence="1">
    <location>
        <begin position="162"/>
        <end position="171"/>
    </location>
</feature>
<reference evidence="2" key="1">
    <citation type="submission" date="2020-04" db="EMBL/GenBank/DDBJ databases">
        <authorList>
            <person name="Chiriac C."/>
            <person name="Salcher M."/>
            <person name="Ghai R."/>
            <person name="Kavagutti S V."/>
        </authorList>
    </citation>
    <scope>NUCLEOTIDE SEQUENCE</scope>
</reference>
<organism evidence="2">
    <name type="scientific">uncultured Caudovirales phage</name>
    <dbReference type="NCBI Taxonomy" id="2100421"/>
    <lineage>
        <taxon>Viruses</taxon>
        <taxon>Duplodnaviria</taxon>
        <taxon>Heunggongvirae</taxon>
        <taxon>Uroviricota</taxon>
        <taxon>Caudoviricetes</taxon>
        <taxon>Peduoviridae</taxon>
        <taxon>Maltschvirus</taxon>
        <taxon>Maltschvirus maltsch</taxon>
    </lineage>
</organism>
<feature type="region of interest" description="Disordered" evidence="1">
    <location>
        <begin position="45"/>
        <end position="64"/>
    </location>
</feature>
<dbReference type="SUPFAM" id="SSF88874">
    <property type="entry name" value="Receptor-binding domain of short tail fibre protein gp12"/>
    <property type="match status" value="1"/>
</dbReference>
<dbReference type="EMBL" id="LR796782">
    <property type="protein sequence ID" value="CAB4166343.1"/>
    <property type="molecule type" value="Genomic_DNA"/>
</dbReference>
<protein>
    <recommendedName>
        <fullName evidence="3">Phage tail collar domain containing protein</fullName>
    </recommendedName>
</protein>
<evidence type="ECO:0008006" key="3">
    <source>
        <dbReference type="Google" id="ProtNLM"/>
    </source>
</evidence>
<sequence>MSNYTKATNFAAKDSLSTGNPAKVIKGTEIDAEYTAIASAISSKADSNSPTLTGTPLTPTASSGTSTTQIASTAFVATAVAAAFPSGGIIIWSGSVASVPSGWYLCNGSNGTPDLRNRFVVGAGSTYAVADTGGSANAIVVAHTHTATSTVTDPGHTHSIRNDNNNQNGIIPNGGDGTGASTTTVNSATTGITVATTNSTEGSSGTNANLPPYYALAYIMKA</sequence>
<evidence type="ECO:0000256" key="1">
    <source>
        <dbReference type="SAM" id="MobiDB-lite"/>
    </source>
</evidence>
<proteinExistence type="predicted"/>
<name>A0A6J5P4H0_9CAUD</name>
<evidence type="ECO:0000313" key="2">
    <source>
        <dbReference type="EMBL" id="CAB4166343.1"/>
    </source>
</evidence>
<feature type="region of interest" description="Disordered" evidence="1">
    <location>
        <begin position="149"/>
        <end position="185"/>
    </location>
</feature>
<dbReference type="CDD" id="cd22641">
    <property type="entry name" value="C24-like"/>
    <property type="match status" value="1"/>
</dbReference>